<dbReference type="EMBL" id="BAABAF010000003">
    <property type="protein sequence ID" value="GAA3758693.1"/>
    <property type="molecule type" value="Genomic_DNA"/>
</dbReference>
<dbReference type="Gene3D" id="3.40.50.1820">
    <property type="entry name" value="alpha/beta hydrolase"/>
    <property type="match status" value="1"/>
</dbReference>
<organism evidence="2 3">
    <name type="scientific">Microbacterium kribbense</name>
    <dbReference type="NCBI Taxonomy" id="433645"/>
    <lineage>
        <taxon>Bacteria</taxon>
        <taxon>Bacillati</taxon>
        <taxon>Actinomycetota</taxon>
        <taxon>Actinomycetes</taxon>
        <taxon>Micrococcales</taxon>
        <taxon>Microbacteriaceae</taxon>
        <taxon>Microbacterium</taxon>
    </lineage>
</organism>
<evidence type="ECO:0000313" key="2">
    <source>
        <dbReference type="EMBL" id="GAA3758693.1"/>
    </source>
</evidence>
<dbReference type="SUPFAM" id="SSF53474">
    <property type="entry name" value="alpha/beta-Hydrolases"/>
    <property type="match status" value="1"/>
</dbReference>
<dbReference type="PANTHER" id="PTHR46623">
    <property type="entry name" value="CARBOXYMETHYLENEBUTENOLIDASE-RELATED"/>
    <property type="match status" value="1"/>
</dbReference>
<name>A0ABP7GB97_9MICO</name>
<feature type="domain" description="Dienelactone hydrolase" evidence="1">
    <location>
        <begin position="17"/>
        <end position="245"/>
    </location>
</feature>
<dbReference type="PANTHER" id="PTHR46623:SF6">
    <property type="entry name" value="ALPHA_BETA-HYDROLASES SUPERFAMILY PROTEIN"/>
    <property type="match status" value="1"/>
</dbReference>
<sequence>MSEVVSLPQPDSSEPLEVYVARPDGARRGGLIVIHEIWGLTDHIRDVADRFAAQGWLVAAPDILTHAGVTPAAGTELFALMNDPDEKVRVAAQPRMRDALAEAHDPGYAAWALRALRTAVDWLAAQPGAGGRLAATGYCFGGTYTFLLAASDDRIRAAAPFYGAAPDTARIAAIEAPVLAFYGGQDATLMKALPTVREQMAAAEVDFTPVVYPDAHHAFFNDTGSRYDADAAADAWAKVTVFLADAVA</sequence>
<reference evidence="3" key="1">
    <citation type="journal article" date="2019" name="Int. J. Syst. Evol. Microbiol.">
        <title>The Global Catalogue of Microorganisms (GCM) 10K type strain sequencing project: providing services to taxonomists for standard genome sequencing and annotation.</title>
        <authorList>
            <consortium name="The Broad Institute Genomics Platform"/>
            <consortium name="The Broad Institute Genome Sequencing Center for Infectious Disease"/>
            <person name="Wu L."/>
            <person name="Ma J."/>
        </authorList>
    </citation>
    <scope>NUCLEOTIDE SEQUENCE [LARGE SCALE GENOMIC DNA]</scope>
    <source>
        <strain evidence="3">JCM 16950</strain>
    </source>
</reference>
<dbReference type="InterPro" id="IPR029058">
    <property type="entry name" value="AB_hydrolase_fold"/>
</dbReference>
<evidence type="ECO:0000313" key="3">
    <source>
        <dbReference type="Proteomes" id="UP001500540"/>
    </source>
</evidence>
<evidence type="ECO:0000259" key="1">
    <source>
        <dbReference type="Pfam" id="PF01738"/>
    </source>
</evidence>
<protein>
    <recommendedName>
        <fullName evidence="1">Dienelactone hydrolase domain-containing protein</fullName>
    </recommendedName>
</protein>
<proteinExistence type="predicted"/>
<dbReference type="RefSeq" id="WP_344781036.1">
    <property type="nucleotide sequence ID" value="NZ_BAABAF010000003.1"/>
</dbReference>
<dbReference type="Proteomes" id="UP001500540">
    <property type="component" value="Unassembled WGS sequence"/>
</dbReference>
<dbReference type="Pfam" id="PF01738">
    <property type="entry name" value="DLH"/>
    <property type="match status" value="1"/>
</dbReference>
<keyword evidence="3" id="KW-1185">Reference proteome</keyword>
<gene>
    <name evidence="2" type="ORF">GCM10022240_09190</name>
</gene>
<dbReference type="InterPro" id="IPR051049">
    <property type="entry name" value="Dienelactone_hydrolase-like"/>
</dbReference>
<accession>A0ABP7GB97</accession>
<comment type="caution">
    <text evidence="2">The sequence shown here is derived from an EMBL/GenBank/DDBJ whole genome shotgun (WGS) entry which is preliminary data.</text>
</comment>
<dbReference type="InterPro" id="IPR002925">
    <property type="entry name" value="Dienelactn_hydro"/>
</dbReference>